<protein>
    <recommendedName>
        <fullName evidence="6">Large ribosomal subunit protein mL49</fullName>
    </recommendedName>
</protein>
<keyword evidence="9" id="KW-1185">Reference proteome</keyword>
<evidence type="ECO:0000256" key="6">
    <source>
        <dbReference type="ARBA" id="ARBA00035191"/>
    </source>
</evidence>
<evidence type="ECO:0000256" key="3">
    <source>
        <dbReference type="ARBA" id="ARBA00022980"/>
    </source>
</evidence>
<comment type="subcellular location">
    <subcellularLocation>
        <location evidence="1">Mitochondrion</location>
    </subcellularLocation>
</comment>
<dbReference type="PANTHER" id="PTHR13477:SF0">
    <property type="entry name" value="LARGE RIBOSOMAL SUBUNIT PROTEIN ML49"/>
    <property type="match status" value="1"/>
</dbReference>
<organism evidence="8 9">
    <name type="scientific">Recurvomyces mirabilis</name>
    <dbReference type="NCBI Taxonomy" id="574656"/>
    <lineage>
        <taxon>Eukaryota</taxon>
        <taxon>Fungi</taxon>
        <taxon>Dikarya</taxon>
        <taxon>Ascomycota</taxon>
        <taxon>Pezizomycotina</taxon>
        <taxon>Dothideomycetes</taxon>
        <taxon>Dothideomycetidae</taxon>
        <taxon>Mycosphaerellales</taxon>
        <taxon>Teratosphaeriaceae</taxon>
        <taxon>Recurvomyces</taxon>
    </lineage>
</organism>
<accession>A0AAE0WSU1</accession>
<evidence type="ECO:0000256" key="7">
    <source>
        <dbReference type="SAM" id="MobiDB-lite"/>
    </source>
</evidence>
<reference evidence="8" key="1">
    <citation type="submission" date="2023-07" db="EMBL/GenBank/DDBJ databases">
        <title>Black Yeasts Isolated from many extreme environments.</title>
        <authorList>
            <person name="Coleine C."/>
            <person name="Stajich J.E."/>
            <person name="Selbmann L."/>
        </authorList>
    </citation>
    <scope>NUCLEOTIDE SEQUENCE</scope>
    <source>
        <strain evidence="8">CCFEE 5485</strain>
    </source>
</reference>
<dbReference type="PANTHER" id="PTHR13477">
    <property type="entry name" value="MITOCHONDRIAL 39S RIBOSOMAL PROTEIN L49"/>
    <property type="match status" value="1"/>
</dbReference>
<sequence>MASAAPYLAFLRPLSAPKPSTIRHFLRFSTTTRCRADAQTQVAKQEDPNLIASRSASATYPPNSLKSLPRPKESRASHRSRHPRPERSYPTRHPAHSTQTKSKLIREPVEPLPAVQCAPNLAYFVSRTPSKELPIYQLRKRGGNLKMTRIKKIDGRPEELRDDLRKLLGLEEKEAVVNNVTKHVMLKGWFKPEVELFLRQRLF</sequence>
<name>A0AAE0WSU1_9PEZI</name>
<evidence type="ECO:0000313" key="8">
    <source>
        <dbReference type="EMBL" id="KAK3677208.1"/>
    </source>
</evidence>
<dbReference type="GO" id="GO:0005762">
    <property type="term" value="C:mitochondrial large ribosomal subunit"/>
    <property type="evidence" value="ECO:0007669"/>
    <property type="project" value="TreeGrafter"/>
</dbReference>
<evidence type="ECO:0000256" key="4">
    <source>
        <dbReference type="ARBA" id="ARBA00023128"/>
    </source>
</evidence>
<dbReference type="Pfam" id="PF05046">
    <property type="entry name" value="Img2"/>
    <property type="match status" value="1"/>
</dbReference>
<gene>
    <name evidence="8" type="primary">img2</name>
    <name evidence="8" type="ORF">LTR78_002746</name>
</gene>
<keyword evidence="5" id="KW-0687">Ribonucleoprotein</keyword>
<evidence type="ECO:0000256" key="2">
    <source>
        <dbReference type="ARBA" id="ARBA00005677"/>
    </source>
</evidence>
<dbReference type="GO" id="GO:0006412">
    <property type="term" value="P:translation"/>
    <property type="evidence" value="ECO:0007669"/>
    <property type="project" value="InterPro"/>
</dbReference>
<comment type="similarity">
    <text evidence="2">Belongs to the mitochondrion-specific ribosomal protein mL49 family.</text>
</comment>
<dbReference type="Gene3D" id="3.30.780.10">
    <property type="entry name" value="SUI1-like domain"/>
    <property type="match status" value="1"/>
</dbReference>
<keyword evidence="4" id="KW-0496">Mitochondrion</keyword>
<dbReference type="Proteomes" id="UP001274830">
    <property type="component" value="Unassembled WGS sequence"/>
</dbReference>
<dbReference type="InterPro" id="IPR007740">
    <property type="entry name" value="Ribosomal_mL49"/>
</dbReference>
<comment type="caution">
    <text evidence="8">The sequence shown here is derived from an EMBL/GenBank/DDBJ whole genome shotgun (WGS) entry which is preliminary data.</text>
</comment>
<evidence type="ECO:0000313" key="9">
    <source>
        <dbReference type="Proteomes" id="UP001274830"/>
    </source>
</evidence>
<feature type="region of interest" description="Disordered" evidence="7">
    <location>
        <begin position="38"/>
        <end position="104"/>
    </location>
</feature>
<proteinExistence type="inferred from homology"/>
<keyword evidence="3 8" id="KW-0689">Ribosomal protein</keyword>
<evidence type="ECO:0000256" key="1">
    <source>
        <dbReference type="ARBA" id="ARBA00004173"/>
    </source>
</evidence>
<dbReference type="AlphaFoldDB" id="A0AAE0WSU1"/>
<dbReference type="GO" id="GO:0003735">
    <property type="term" value="F:structural constituent of ribosome"/>
    <property type="evidence" value="ECO:0007669"/>
    <property type="project" value="InterPro"/>
</dbReference>
<evidence type="ECO:0000256" key="5">
    <source>
        <dbReference type="ARBA" id="ARBA00023274"/>
    </source>
</evidence>
<feature type="compositionally biased region" description="Polar residues" evidence="7">
    <location>
        <begin position="52"/>
        <end position="66"/>
    </location>
</feature>
<dbReference type="EMBL" id="JAUTXT010000007">
    <property type="protein sequence ID" value="KAK3677208.1"/>
    <property type="molecule type" value="Genomic_DNA"/>
</dbReference>